<dbReference type="InterPro" id="IPR052906">
    <property type="entry name" value="Type_IV_Methyl-Rstrct_Enzyme"/>
</dbReference>
<evidence type="ECO:0000313" key="2">
    <source>
        <dbReference type="EMBL" id="PJD81901.1"/>
    </source>
</evidence>
<comment type="caution">
    <text evidence="2">The sequence shown here is derived from an EMBL/GenBank/DDBJ whole genome shotgun (WGS) entry which is preliminary data.</text>
</comment>
<dbReference type="GO" id="GO:0043590">
    <property type="term" value="C:bacterial nucleoid"/>
    <property type="evidence" value="ECO:0007669"/>
    <property type="project" value="TreeGrafter"/>
</dbReference>
<dbReference type="InterPro" id="IPR011335">
    <property type="entry name" value="Restrct_endonuc-II-like"/>
</dbReference>
<feature type="domain" description="Restriction endonuclease type IV Mrr" evidence="1">
    <location>
        <begin position="198"/>
        <end position="310"/>
    </location>
</feature>
<dbReference type="OrthoDB" id="9781481at2"/>
<dbReference type="InterPro" id="IPR007560">
    <property type="entry name" value="Restrct_endonuc_IV_Mrr"/>
</dbReference>
<dbReference type="PANTHER" id="PTHR30015:SF7">
    <property type="entry name" value="TYPE IV METHYL-DIRECTED RESTRICTION ENZYME ECOKMRR"/>
    <property type="match status" value="1"/>
</dbReference>
<sequence length="337" mass="38288">MGNRMWMIRGDGGKLYDDFRDKQIVGIGWSQLAPLVKPGLSRPQLLTLYQEADPLIKLGSARSGASQVWRFVNEIQKGDWVITYSPANRTYLLGKVTSDFQYHPEWMEEGMGIVRQVKWNNEEIDRDRLSVATKNTLGSTLTVFQLPEYALVELLQDKKPTVDVITQNSVPMDEDEVVSDPLRDMEMLAFEGIKDRINSLDWDEMQDLVAGVLRSMGYKTQVSPAGADRGKDIIASPDGFGFENPRIIVEVKHRREQMGSQQIRSFIGGRHKDDRGLYVSTGGFTKDARYEADRSTIPLTLWTLDDLVRALIENYEQVDIDTKLLVPLKKTYIPAKN</sequence>
<keyword evidence="2" id="KW-0255">Endonuclease</keyword>
<dbReference type="Proteomes" id="UP000229974">
    <property type="component" value="Unassembled WGS sequence"/>
</dbReference>
<dbReference type="RefSeq" id="WP_047717257.1">
    <property type="nucleotide sequence ID" value="NZ_CP060480.1"/>
</dbReference>
<dbReference type="InterPro" id="IPR016984">
    <property type="entry name" value="UCP031853"/>
</dbReference>
<protein>
    <submittedName>
        <fullName evidence="2">Restriction endonuclease</fullName>
    </submittedName>
</protein>
<dbReference type="GO" id="GO:0003677">
    <property type="term" value="F:DNA binding"/>
    <property type="evidence" value="ECO:0007669"/>
    <property type="project" value="InterPro"/>
</dbReference>
<dbReference type="EMBL" id="NEEW01000009">
    <property type="protein sequence ID" value="PJD81901.1"/>
    <property type="molecule type" value="Genomic_DNA"/>
</dbReference>
<dbReference type="Gene3D" id="3.40.1350.10">
    <property type="match status" value="1"/>
</dbReference>
<evidence type="ECO:0000313" key="3">
    <source>
        <dbReference type="Proteomes" id="UP000229974"/>
    </source>
</evidence>
<proteinExistence type="predicted"/>
<gene>
    <name evidence="2" type="ORF">B9Q30_19205</name>
</gene>
<keyword evidence="2" id="KW-0378">Hydrolase</keyword>
<name>A0A2J0PW30_9ENTR</name>
<dbReference type="AlphaFoldDB" id="A0A2J0PW30"/>
<dbReference type="Pfam" id="PF04471">
    <property type="entry name" value="Mrr_cat"/>
    <property type="match status" value="1"/>
</dbReference>
<keyword evidence="2" id="KW-0540">Nuclease</keyword>
<reference evidence="2 3" key="1">
    <citation type="journal article" date="2017" name="J. Antimicrob. Chemother.">
        <title>Characterization of the population structure, drug resistance mechanisms and plasmids of the community-associated Enterobacter cloacae complex in China.</title>
        <authorList>
            <person name="Zhou K."/>
            <person name="Yu W."/>
            <person name="Cao X."/>
            <person name="Shen P."/>
            <person name="Lu H."/>
            <person name="Luo Q."/>
            <person name="Rossen J.W.A."/>
            <person name="Xiao Y."/>
        </authorList>
    </citation>
    <scope>NUCLEOTIDE SEQUENCE [LARGE SCALE GENOMIC DNA]</scope>
    <source>
        <strain evidence="2 3">ECC904</strain>
    </source>
</reference>
<dbReference type="PANTHER" id="PTHR30015">
    <property type="entry name" value="MRR RESTRICTION SYSTEM PROTEIN"/>
    <property type="match status" value="1"/>
</dbReference>
<accession>A0A2J0PW30</accession>
<dbReference type="GO" id="GO:0015666">
    <property type="term" value="F:restriction endodeoxyribonuclease activity"/>
    <property type="evidence" value="ECO:0007669"/>
    <property type="project" value="TreeGrafter"/>
</dbReference>
<dbReference type="PIRSF" id="PIRSF031853">
    <property type="entry name" value="UPC031853"/>
    <property type="match status" value="1"/>
</dbReference>
<organism evidence="2 3">
    <name type="scientific">Enterobacter hormaechei</name>
    <dbReference type="NCBI Taxonomy" id="158836"/>
    <lineage>
        <taxon>Bacteria</taxon>
        <taxon>Pseudomonadati</taxon>
        <taxon>Pseudomonadota</taxon>
        <taxon>Gammaproteobacteria</taxon>
        <taxon>Enterobacterales</taxon>
        <taxon>Enterobacteriaceae</taxon>
        <taxon>Enterobacter</taxon>
        <taxon>Enterobacter cloacae complex</taxon>
    </lineage>
</organism>
<dbReference type="InterPro" id="IPR011856">
    <property type="entry name" value="tRNA_endonuc-like_dom_sf"/>
</dbReference>
<evidence type="ECO:0000259" key="1">
    <source>
        <dbReference type="Pfam" id="PF04471"/>
    </source>
</evidence>
<dbReference type="GO" id="GO:0009307">
    <property type="term" value="P:DNA restriction-modification system"/>
    <property type="evidence" value="ECO:0007669"/>
    <property type="project" value="InterPro"/>
</dbReference>
<dbReference type="SUPFAM" id="SSF52980">
    <property type="entry name" value="Restriction endonuclease-like"/>
    <property type="match status" value="1"/>
</dbReference>